<evidence type="ECO:0000313" key="2">
    <source>
        <dbReference type="EMBL" id="ANC30060.1"/>
    </source>
</evidence>
<reference evidence="2 3" key="1">
    <citation type="submission" date="2016-01" db="EMBL/GenBank/DDBJ databases">
        <title>Complete genome sequence of a soil Actinobacterium, Isoptericola dokdonensis DS-3.</title>
        <authorList>
            <person name="Kwon S.-K."/>
            <person name="Kim J.F."/>
        </authorList>
    </citation>
    <scope>NUCLEOTIDE SEQUENCE [LARGE SCALE GENOMIC DNA]</scope>
    <source>
        <strain evidence="2 3">DS-3</strain>
    </source>
</reference>
<accession>A0A161IIX5</accession>
<dbReference type="STRING" id="1300344.I598_0479"/>
<dbReference type="PATRIC" id="fig|1300344.3.peg.477"/>
<proteinExistence type="predicted"/>
<name>A0A161IIX5_9MICO</name>
<dbReference type="Gene3D" id="3.40.430.10">
    <property type="entry name" value="Dihydrofolate Reductase, subunit A"/>
    <property type="match status" value="1"/>
</dbReference>
<dbReference type="PANTHER" id="PTHR38011:SF12">
    <property type="entry name" value="BIFUNCTIONAL DEAMINASE-REDUCTASE DOMAIN PROTEIN"/>
    <property type="match status" value="1"/>
</dbReference>
<dbReference type="GO" id="GO:0009231">
    <property type="term" value="P:riboflavin biosynthetic process"/>
    <property type="evidence" value="ECO:0007669"/>
    <property type="project" value="InterPro"/>
</dbReference>
<feature type="domain" description="Bacterial bifunctional deaminase-reductase C-terminal" evidence="1">
    <location>
        <begin position="10"/>
        <end position="191"/>
    </location>
</feature>
<evidence type="ECO:0000313" key="3">
    <source>
        <dbReference type="Proteomes" id="UP000076794"/>
    </source>
</evidence>
<dbReference type="KEGG" id="ido:I598_0479"/>
<dbReference type="EMBL" id="CP014209">
    <property type="protein sequence ID" value="ANC30060.1"/>
    <property type="molecule type" value="Genomic_DNA"/>
</dbReference>
<keyword evidence="3" id="KW-1185">Reference proteome</keyword>
<protein>
    <recommendedName>
        <fullName evidence="1">Bacterial bifunctional deaminase-reductase C-terminal domain-containing protein</fullName>
    </recommendedName>
</protein>
<dbReference type="SUPFAM" id="SSF53597">
    <property type="entry name" value="Dihydrofolate reductase-like"/>
    <property type="match status" value="1"/>
</dbReference>
<dbReference type="GO" id="GO:0008703">
    <property type="term" value="F:5-amino-6-(5-phosphoribosylamino)uracil reductase activity"/>
    <property type="evidence" value="ECO:0007669"/>
    <property type="project" value="InterPro"/>
</dbReference>
<dbReference type="InterPro" id="IPR024072">
    <property type="entry name" value="DHFR-like_dom_sf"/>
</dbReference>
<gene>
    <name evidence="2" type="ORF">I598_0479</name>
</gene>
<sequence>MTVGTGMSIVTCDIAVSLDGFAAGPHPTRELPFGDVVGTGEVLHSWMFDHHADDHRQEIAAILDAGAYVMGRGMFSPDTGPWDLDWTGWWGDEPPYRAPVLVLTHHERAPLTLGETTFHFVTGGLEDAMARARHAAGDRPVSVAGGAGLVNQCLRAGVIDELRLHVVPAVLDVPGATRLFDGVGRHDLEAVGARWTPEVTHLTYRRRAD</sequence>
<dbReference type="InterPro" id="IPR050765">
    <property type="entry name" value="Riboflavin_Biosynth_HTPR"/>
</dbReference>
<dbReference type="InterPro" id="IPR002734">
    <property type="entry name" value="RibDG_C"/>
</dbReference>
<dbReference type="AlphaFoldDB" id="A0A161IIX5"/>
<organism evidence="2 3">
    <name type="scientific">Isoptericola dokdonensis DS-3</name>
    <dbReference type="NCBI Taxonomy" id="1300344"/>
    <lineage>
        <taxon>Bacteria</taxon>
        <taxon>Bacillati</taxon>
        <taxon>Actinomycetota</taxon>
        <taxon>Actinomycetes</taxon>
        <taxon>Micrococcales</taxon>
        <taxon>Promicromonosporaceae</taxon>
        <taxon>Isoptericola</taxon>
    </lineage>
</organism>
<evidence type="ECO:0000259" key="1">
    <source>
        <dbReference type="Pfam" id="PF01872"/>
    </source>
</evidence>
<dbReference type="Proteomes" id="UP000076794">
    <property type="component" value="Chromosome"/>
</dbReference>
<dbReference type="Pfam" id="PF01872">
    <property type="entry name" value="RibD_C"/>
    <property type="match status" value="1"/>
</dbReference>
<dbReference type="PANTHER" id="PTHR38011">
    <property type="entry name" value="DIHYDROFOLATE REDUCTASE FAMILY PROTEIN (AFU_ORTHOLOGUE AFUA_8G06820)"/>
    <property type="match status" value="1"/>
</dbReference>